<proteinExistence type="predicted"/>
<keyword evidence="2" id="KW-1185">Reference proteome</keyword>
<gene>
    <name evidence="1" type="ORF">EUTSA_v10000559mg</name>
</gene>
<dbReference type="KEGG" id="eus:EUTSA_v10000559mg"/>
<dbReference type="Proteomes" id="UP000030689">
    <property type="component" value="Unassembled WGS sequence"/>
</dbReference>
<evidence type="ECO:0000313" key="1">
    <source>
        <dbReference type="EMBL" id="ESQ46681.1"/>
    </source>
</evidence>
<dbReference type="EMBL" id="KI517426">
    <property type="protein sequence ID" value="ESQ46681.1"/>
    <property type="molecule type" value="Genomic_DNA"/>
</dbReference>
<organism evidence="1 2">
    <name type="scientific">Eutrema salsugineum</name>
    <name type="common">Saltwater cress</name>
    <name type="synonym">Sisymbrium salsugineum</name>
    <dbReference type="NCBI Taxonomy" id="72664"/>
    <lineage>
        <taxon>Eukaryota</taxon>
        <taxon>Viridiplantae</taxon>
        <taxon>Streptophyta</taxon>
        <taxon>Embryophyta</taxon>
        <taxon>Tracheophyta</taxon>
        <taxon>Spermatophyta</taxon>
        <taxon>Magnoliopsida</taxon>
        <taxon>eudicotyledons</taxon>
        <taxon>Gunneridae</taxon>
        <taxon>Pentapetalae</taxon>
        <taxon>rosids</taxon>
        <taxon>malvids</taxon>
        <taxon>Brassicales</taxon>
        <taxon>Brassicaceae</taxon>
        <taxon>Eutremeae</taxon>
        <taxon>Eutrema</taxon>
    </lineage>
</organism>
<dbReference type="PANTHER" id="PTHR47481:SF36">
    <property type="entry name" value="CCHC-TYPE DOMAIN-CONTAINING PROTEIN"/>
    <property type="match status" value="1"/>
</dbReference>
<evidence type="ECO:0008006" key="3">
    <source>
        <dbReference type="Google" id="ProtNLM"/>
    </source>
</evidence>
<feature type="non-terminal residue" evidence="1">
    <location>
        <position position="1"/>
    </location>
</feature>
<dbReference type="Gramene" id="ESQ46681">
    <property type="protein sequence ID" value="ESQ46681"/>
    <property type="gene ID" value="EUTSA_v10000559mg"/>
</dbReference>
<reference evidence="1 2" key="1">
    <citation type="journal article" date="2013" name="Front. Plant Sci.">
        <title>The Reference Genome of the Halophytic Plant Eutrema salsugineum.</title>
        <authorList>
            <person name="Yang R."/>
            <person name="Jarvis D.E."/>
            <person name="Chen H."/>
            <person name="Beilstein M.A."/>
            <person name="Grimwood J."/>
            <person name="Jenkins J."/>
            <person name="Shu S."/>
            <person name="Prochnik S."/>
            <person name="Xin M."/>
            <person name="Ma C."/>
            <person name="Schmutz J."/>
            <person name="Wing R.A."/>
            <person name="Mitchell-Olds T."/>
            <person name="Schumaker K.S."/>
            <person name="Wang X."/>
        </authorList>
    </citation>
    <scope>NUCLEOTIDE SEQUENCE [LARGE SCALE GENOMIC DNA]</scope>
</reference>
<protein>
    <recommendedName>
        <fullName evidence="3">Retrotransposon gag domain-containing protein</fullName>
    </recommendedName>
</protein>
<accession>V4NK09</accession>
<name>V4NK09_EUTSA</name>
<dbReference type="PANTHER" id="PTHR47481">
    <property type="match status" value="1"/>
</dbReference>
<dbReference type="AlphaFoldDB" id="V4NK09"/>
<evidence type="ECO:0000313" key="2">
    <source>
        <dbReference type="Proteomes" id="UP000030689"/>
    </source>
</evidence>
<sequence>VENRLANAQQGESSISEFFIKVKNFCSEINTLNSEESISEARLKRFIIRSLRPEYTPFVTFVQSWVTQPSLEEFKNLLASQE</sequence>